<feature type="region of interest" description="Disordered" evidence="1">
    <location>
        <begin position="1"/>
        <end position="39"/>
    </location>
</feature>
<evidence type="ECO:0000256" key="1">
    <source>
        <dbReference type="SAM" id="MobiDB-lite"/>
    </source>
</evidence>
<dbReference type="AlphaFoldDB" id="A0ABC9XX39"/>
<protein>
    <submittedName>
        <fullName evidence="2">Mitochondrial enolase superfamily member 1</fullName>
    </submittedName>
</protein>
<dbReference type="EMBL" id="BAAFJT010000035">
    <property type="protein sequence ID" value="GAB0201966.1"/>
    <property type="molecule type" value="Genomic_DNA"/>
</dbReference>
<evidence type="ECO:0000313" key="3">
    <source>
        <dbReference type="Proteomes" id="UP001623348"/>
    </source>
</evidence>
<accession>A0ABC9XX39</accession>
<keyword evidence="3" id="KW-1185">Reference proteome</keyword>
<sequence>MAFLPRSSPVSAPAATPGNGRDLENEEPSVVGQVQDHRRNLEVHRSVGPDEMHLRDLREVVDEVAKPLSIELDKSWQSSDVPTDWRRHAENKVTGDSQRDFTKGKLCLTNLVAFYDGVTALVGKGRAIDVIYLDLCKAFDTVLHDNLISELERHGFDGWIAWWMKNWLDSHAQSVTSSP</sequence>
<dbReference type="Proteomes" id="UP001623348">
    <property type="component" value="Unassembled WGS sequence"/>
</dbReference>
<proteinExistence type="predicted"/>
<name>A0ABC9XX39_GRUJA</name>
<organism evidence="2 3">
    <name type="scientific">Grus japonensis</name>
    <name type="common">Japanese crane</name>
    <name type="synonym">Red-crowned crane</name>
    <dbReference type="NCBI Taxonomy" id="30415"/>
    <lineage>
        <taxon>Eukaryota</taxon>
        <taxon>Metazoa</taxon>
        <taxon>Chordata</taxon>
        <taxon>Craniata</taxon>
        <taxon>Vertebrata</taxon>
        <taxon>Euteleostomi</taxon>
        <taxon>Archelosauria</taxon>
        <taxon>Archosauria</taxon>
        <taxon>Dinosauria</taxon>
        <taxon>Saurischia</taxon>
        <taxon>Theropoda</taxon>
        <taxon>Coelurosauria</taxon>
        <taxon>Aves</taxon>
        <taxon>Neognathae</taxon>
        <taxon>Neoaves</taxon>
        <taxon>Gruiformes</taxon>
        <taxon>Gruidae</taxon>
        <taxon>Grus</taxon>
    </lineage>
</organism>
<gene>
    <name evidence="2" type="ORF">GRJ2_002662200</name>
</gene>
<reference evidence="2 3" key="1">
    <citation type="submission" date="2024-06" db="EMBL/GenBank/DDBJ databases">
        <title>The draft genome of Grus japonensis, version 3.</title>
        <authorList>
            <person name="Nabeshima K."/>
            <person name="Suzuki S."/>
            <person name="Onuma M."/>
        </authorList>
    </citation>
    <scope>NUCLEOTIDE SEQUENCE [LARGE SCALE GENOMIC DNA]</scope>
    <source>
        <strain evidence="2 3">451A</strain>
    </source>
</reference>
<comment type="caution">
    <text evidence="2">The sequence shown here is derived from an EMBL/GenBank/DDBJ whole genome shotgun (WGS) entry which is preliminary data.</text>
</comment>
<dbReference type="PANTHER" id="PTHR33332">
    <property type="entry name" value="REVERSE TRANSCRIPTASE DOMAIN-CONTAINING PROTEIN"/>
    <property type="match status" value="1"/>
</dbReference>
<evidence type="ECO:0000313" key="2">
    <source>
        <dbReference type="EMBL" id="GAB0201966.1"/>
    </source>
</evidence>